<keyword evidence="2" id="KW-0812">Transmembrane</keyword>
<feature type="compositionally biased region" description="Polar residues" evidence="1">
    <location>
        <begin position="937"/>
        <end position="956"/>
    </location>
</feature>
<dbReference type="EMBL" id="LSRX01001629">
    <property type="protein sequence ID" value="OLP78305.1"/>
    <property type="molecule type" value="Genomic_DNA"/>
</dbReference>
<name>A0A1Q9C5Y1_SYMMI</name>
<proteinExistence type="predicted"/>
<feature type="region of interest" description="Disordered" evidence="1">
    <location>
        <begin position="936"/>
        <end position="957"/>
    </location>
</feature>
<organism evidence="3 4">
    <name type="scientific">Symbiodinium microadriaticum</name>
    <name type="common">Dinoflagellate</name>
    <name type="synonym">Zooxanthella microadriatica</name>
    <dbReference type="NCBI Taxonomy" id="2951"/>
    <lineage>
        <taxon>Eukaryota</taxon>
        <taxon>Sar</taxon>
        <taxon>Alveolata</taxon>
        <taxon>Dinophyceae</taxon>
        <taxon>Suessiales</taxon>
        <taxon>Symbiodiniaceae</taxon>
        <taxon>Symbiodinium</taxon>
    </lineage>
</organism>
<dbReference type="AlphaFoldDB" id="A0A1Q9C5Y1"/>
<evidence type="ECO:0000313" key="4">
    <source>
        <dbReference type="Proteomes" id="UP000186817"/>
    </source>
</evidence>
<reference evidence="3 4" key="1">
    <citation type="submission" date="2016-02" db="EMBL/GenBank/DDBJ databases">
        <title>Genome analysis of coral dinoflagellate symbionts highlights evolutionary adaptations to a symbiotic lifestyle.</title>
        <authorList>
            <person name="Aranda M."/>
            <person name="Li Y."/>
            <person name="Liew Y.J."/>
            <person name="Baumgarten S."/>
            <person name="Simakov O."/>
            <person name="Wilson M."/>
            <person name="Piel J."/>
            <person name="Ashoor H."/>
            <person name="Bougouffa S."/>
            <person name="Bajic V.B."/>
            <person name="Ryu T."/>
            <person name="Ravasi T."/>
            <person name="Bayer T."/>
            <person name="Micklem G."/>
            <person name="Kim H."/>
            <person name="Bhak J."/>
            <person name="Lajeunesse T.C."/>
            <person name="Voolstra C.R."/>
        </authorList>
    </citation>
    <scope>NUCLEOTIDE SEQUENCE [LARGE SCALE GENOMIC DNA]</scope>
    <source>
        <strain evidence="3 4">CCMP2467</strain>
    </source>
</reference>
<dbReference type="Proteomes" id="UP000186817">
    <property type="component" value="Unassembled WGS sequence"/>
</dbReference>
<dbReference type="OrthoDB" id="416488at2759"/>
<accession>A0A1Q9C5Y1</accession>
<comment type="caution">
    <text evidence="3">The sequence shown here is derived from an EMBL/GenBank/DDBJ whole genome shotgun (WGS) entry which is preliminary data.</text>
</comment>
<sequence>MLPERSGDDVPLFPCCPPYPEAFAGGDLTLNALLTGEDWAKSMVNMFVAWANFVVLGSPKCLEGWHEPRVGYRSVADIKQFADRLLGEVVSFCSPELIGESLRCEGKRLQVEEVLDLLSCTVSSYERVAGKADFPGTTALPVVADRVAIPAEAGQVDPLQWLPEEQAAVVSHLPEIMLPAEEWGDRLTPCHRVPPAEEADLVRKLLKAQMIELVPEHLLPRSTDGEPLVGGLFCVAKNATEATETDIDMQKTKTAEKAYEVWVLLCRIIKIGGCAKNILQRVVGYTSFILQYRRELFSLQHNIYCFMKKMPEQGYVNLPPFVIDELRSYALHLPFCITDMRRYVSETLFATDATPTSGGAVRAQAPRVLVDELWRLSEHRGSPERLDRDVDFFEQQVPKAPSKFVSMVSECLPWEVTAAYEFRQTSHINLQEARALKRELVRLAGKLNSYGMIQLCLNDSRVVVGAVAKGRSSSFKLNGILRSLVPFLILGGVSFAMLWVETHSNRADHPSRRELLPAPRVPPPWLGAFGLKAVVLQKPGLEIFTVSESLTLKAHERVGWKMLPAITVRDAWNAMDCTWDNTIANRAISFLWTAEQPEGDEADPKVAVGNLLWRQALLLAWQAHLVGDHAFIVVVILRDVEEAGLVRWLRWWVADLKPRDAVFTLSRRLWSDRMSESAELLHLQSCRFTPSSFRAGGGGDLAADISEHADATASDLKASATTPEAAAHTMVKALHAAATQLGPVEVAPGLPASAVLNDQNARSAASRWRAGSEIRRMTAAMARFAESLRSIRPSWIAPASTPEEVSSVPVAPLPLRVTARTAPPPTLQRTLTSLAGLCAWQVLRWKWTFGALLLLLLWPRLVGLMVAFLMRLIARAFYYVLGRMLKEVLLELRLGIVQLLTVVSEVELQLVEQLEGLLGISLETAHTPAYLTDHTMPASSSAGHATGPTQHQQGGNSLPARPLEIVQVVLLALLCRRAPGVGGVGNAGGQARFLGASEMHQSRRGEDGTRTFGGRWLVPAPSSKP</sequence>
<evidence type="ECO:0000256" key="1">
    <source>
        <dbReference type="SAM" id="MobiDB-lite"/>
    </source>
</evidence>
<gene>
    <name evidence="3" type="ORF">AK812_SmicGene41531</name>
</gene>
<feature type="transmembrane region" description="Helical" evidence="2">
    <location>
        <begin position="847"/>
        <end position="874"/>
    </location>
</feature>
<keyword evidence="2" id="KW-0472">Membrane</keyword>
<keyword evidence="2" id="KW-1133">Transmembrane helix</keyword>
<evidence type="ECO:0000313" key="3">
    <source>
        <dbReference type="EMBL" id="OLP78305.1"/>
    </source>
</evidence>
<feature type="compositionally biased region" description="Basic and acidic residues" evidence="1">
    <location>
        <begin position="1000"/>
        <end position="1009"/>
    </location>
</feature>
<protein>
    <submittedName>
        <fullName evidence="3">Uncharacterized protein</fullName>
    </submittedName>
</protein>
<keyword evidence="4" id="KW-1185">Reference proteome</keyword>
<evidence type="ECO:0000256" key="2">
    <source>
        <dbReference type="SAM" id="Phobius"/>
    </source>
</evidence>
<feature type="region of interest" description="Disordered" evidence="1">
    <location>
        <begin position="998"/>
        <end position="1025"/>
    </location>
</feature>